<protein>
    <recommendedName>
        <fullName evidence="6">S-protein homolog</fullName>
    </recommendedName>
</protein>
<evidence type="ECO:0000256" key="5">
    <source>
        <dbReference type="ARBA" id="ARBA00022729"/>
    </source>
</evidence>
<dbReference type="EMBL" id="CAKOAT010141821">
    <property type="protein sequence ID" value="CAH8339824.1"/>
    <property type="molecule type" value="Genomic_DNA"/>
</dbReference>
<dbReference type="InterPro" id="IPR010264">
    <property type="entry name" value="Self-incomp_S1"/>
</dbReference>
<dbReference type="PANTHER" id="PTHR31232:SF144">
    <property type="entry name" value="S-PROTEIN HOMOLOG 2"/>
    <property type="match status" value="1"/>
</dbReference>
<accession>A0ABC8JTN0</accession>
<comment type="similarity">
    <text evidence="2 6">Belongs to the plant self-incompatibility (S1) protein family.</text>
</comment>
<comment type="subcellular location">
    <subcellularLocation>
        <location evidence="1 6">Secreted</location>
    </subcellularLocation>
</comment>
<feature type="chain" id="PRO_5044534215" description="S-protein homolog" evidence="6">
    <location>
        <begin position="25"/>
        <end position="133"/>
    </location>
</feature>
<dbReference type="Proteomes" id="UP001642260">
    <property type="component" value="Unassembled WGS sequence"/>
</dbReference>
<proteinExistence type="inferred from homology"/>
<dbReference type="AlphaFoldDB" id="A0ABC8JTN0"/>
<evidence type="ECO:0000313" key="7">
    <source>
        <dbReference type="EMBL" id="CAH8339824.1"/>
    </source>
</evidence>
<keyword evidence="5 6" id="KW-0732">Signal</keyword>
<feature type="signal peptide" evidence="6">
    <location>
        <begin position="1"/>
        <end position="24"/>
    </location>
</feature>
<keyword evidence="4 6" id="KW-0964">Secreted</keyword>
<comment type="caution">
    <text evidence="7">The sequence shown here is derived from an EMBL/GenBank/DDBJ whole genome shotgun (WGS) entry which is preliminary data.</text>
</comment>
<organism evidence="7 8">
    <name type="scientific">Eruca vesicaria subsp. sativa</name>
    <name type="common">Garden rocket</name>
    <name type="synonym">Eruca sativa</name>
    <dbReference type="NCBI Taxonomy" id="29727"/>
    <lineage>
        <taxon>Eukaryota</taxon>
        <taxon>Viridiplantae</taxon>
        <taxon>Streptophyta</taxon>
        <taxon>Embryophyta</taxon>
        <taxon>Tracheophyta</taxon>
        <taxon>Spermatophyta</taxon>
        <taxon>Magnoliopsida</taxon>
        <taxon>eudicotyledons</taxon>
        <taxon>Gunneridae</taxon>
        <taxon>Pentapetalae</taxon>
        <taxon>rosids</taxon>
        <taxon>malvids</taxon>
        <taxon>Brassicales</taxon>
        <taxon>Brassicaceae</taxon>
        <taxon>Brassiceae</taxon>
        <taxon>Eruca</taxon>
    </lineage>
</organism>
<gene>
    <name evidence="7" type="ORF">ERUC_LOCUS15251</name>
</gene>
<dbReference type="GO" id="GO:0060320">
    <property type="term" value="P:rejection of self pollen"/>
    <property type="evidence" value="ECO:0007669"/>
    <property type="project" value="UniProtKB-KW"/>
</dbReference>
<name>A0ABC8JTN0_ERUVS</name>
<evidence type="ECO:0000256" key="2">
    <source>
        <dbReference type="ARBA" id="ARBA00005581"/>
    </source>
</evidence>
<evidence type="ECO:0000256" key="3">
    <source>
        <dbReference type="ARBA" id="ARBA00022471"/>
    </source>
</evidence>
<evidence type="ECO:0000256" key="4">
    <source>
        <dbReference type="ARBA" id="ARBA00022525"/>
    </source>
</evidence>
<sequence>MDIPKRYLSFFILIIFVTTDLSHAKTVTIINVLDNTLHFHCKSKDYDLGDRSLQPGEMWSFYFEPGYNIFLENLYFCSFDLPNGRHWFDVYKGRRDGSLGPMVWKITPTGPCLYRESDGRAKEQLYCFPWNKN</sequence>
<evidence type="ECO:0000256" key="6">
    <source>
        <dbReference type="RuleBase" id="RU367044"/>
    </source>
</evidence>
<keyword evidence="3 6" id="KW-0713">Self-incompatibility</keyword>
<dbReference type="Pfam" id="PF05938">
    <property type="entry name" value="Self-incomp_S1"/>
    <property type="match status" value="1"/>
</dbReference>
<reference evidence="7 8" key="1">
    <citation type="submission" date="2022-03" db="EMBL/GenBank/DDBJ databases">
        <authorList>
            <person name="Macdonald S."/>
            <person name="Ahmed S."/>
            <person name="Newling K."/>
        </authorList>
    </citation>
    <scope>NUCLEOTIDE SEQUENCE [LARGE SCALE GENOMIC DNA]</scope>
</reference>
<evidence type="ECO:0000313" key="8">
    <source>
        <dbReference type="Proteomes" id="UP001642260"/>
    </source>
</evidence>
<dbReference type="GO" id="GO:0005576">
    <property type="term" value="C:extracellular region"/>
    <property type="evidence" value="ECO:0007669"/>
    <property type="project" value="UniProtKB-SubCell"/>
</dbReference>
<evidence type="ECO:0000256" key="1">
    <source>
        <dbReference type="ARBA" id="ARBA00004613"/>
    </source>
</evidence>
<dbReference type="PANTHER" id="PTHR31232">
    <property type="match status" value="1"/>
</dbReference>
<keyword evidence="8" id="KW-1185">Reference proteome</keyword>